<dbReference type="AlphaFoldDB" id="A0A094WBW6"/>
<sequence length="45" mass="4884">MLSEGKKIGACSTCMFSFRVLRGHKIRTSSREAGAYFDNGLSGRG</sequence>
<dbReference type="Proteomes" id="UP000029452">
    <property type="component" value="Unassembled WGS sequence"/>
</dbReference>
<reference evidence="1 2" key="1">
    <citation type="submission" date="2014-06" db="EMBL/GenBank/DDBJ databases">
        <title>Draft genome sequence of iron oxidizing acidophile Leptospirillum ferriphilum DSM14647.</title>
        <authorList>
            <person name="Cardenas J.P."/>
            <person name="Lazcano M."/>
            <person name="Ossandon F.J."/>
            <person name="Corbett M."/>
            <person name="Holmes D.S."/>
            <person name="Watkin E."/>
        </authorList>
    </citation>
    <scope>NUCLEOTIDE SEQUENCE [LARGE SCALE GENOMIC DNA]</scope>
    <source>
        <strain evidence="1 2">DSM 14647</strain>
    </source>
</reference>
<proteinExistence type="predicted"/>
<accession>A0A094WBW6</accession>
<evidence type="ECO:0000313" key="2">
    <source>
        <dbReference type="Proteomes" id="UP000029452"/>
    </source>
</evidence>
<dbReference type="EMBL" id="JPGK01000008">
    <property type="protein sequence ID" value="KGA93157.1"/>
    <property type="molecule type" value="Genomic_DNA"/>
</dbReference>
<gene>
    <name evidence="1" type="ORF">LptCag_1852</name>
</gene>
<organism evidence="1 2">
    <name type="scientific">Leptospirillum ferriphilum</name>
    <dbReference type="NCBI Taxonomy" id="178606"/>
    <lineage>
        <taxon>Bacteria</taxon>
        <taxon>Pseudomonadati</taxon>
        <taxon>Nitrospirota</taxon>
        <taxon>Nitrospiria</taxon>
        <taxon>Nitrospirales</taxon>
        <taxon>Nitrospiraceae</taxon>
        <taxon>Leptospirillum</taxon>
    </lineage>
</organism>
<name>A0A094WBW6_9BACT</name>
<protein>
    <submittedName>
        <fullName evidence="1">Uncharacterized protein</fullName>
    </submittedName>
</protein>
<evidence type="ECO:0000313" key="1">
    <source>
        <dbReference type="EMBL" id="KGA93157.1"/>
    </source>
</evidence>
<comment type="caution">
    <text evidence="1">The sequence shown here is derived from an EMBL/GenBank/DDBJ whole genome shotgun (WGS) entry which is preliminary data.</text>
</comment>